<dbReference type="PANTHER" id="PTHR33395:SF22">
    <property type="entry name" value="REVERSE TRANSCRIPTASE DOMAIN-CONTAINING PROTEIN"/>
    <property type="match status" value="1"/>
</dbReference>
<name>A0A3P7NGL7_DIBLA</name>
<sequence length="188" mass="21063">MSDKTDQLTSDVYALWLTVRTPGSQALDILVVYRPPSNDPQSATSLIEEVEAFAMRSNVIVMGKFNAPHIDWNLNSATGTEEIPTIDSAELTEVTVLQELLKLQDTKSPDPDGIPTKLLKELAMELTEPLLTATRLEDSMDLTHAQKWESGVRKQLQADKPYFHMLQDYGANFQNRVDAFLRAPSNPF</sequence>
<dbReference type="PANTHER" id="PTHR33395">
    <property type="entry name" value="TRANSCRIPTASE, PUTATIVE-RELATED-RELATED"/>
    <property type="match status" value="1"/>
</dbReference>
<protein>
    <recommendedName>
        <fullName evidence="1">Endonuclease/exonuclease/phosphatase domain-containing protein</fullName>
    </recommendedName>
</protein>
<reference evidence="2 3" key="1">
    <citation type="submission" date="2018-11" db="EMBL/GenBank/DDBJ databases">
        <authorList>
            <consortium name="Pathogen Informatics"/>
        </authorList>
    </citation>
    <scope>NUCLEOTIDE SEQUENCE [LARGE SCALE GENOMIC DNA]</scope>
</reference>
<dbReference type="Gene3D" id="3.60.10.10">
    <property type="entry name" value="Endonuclease/exonuclease/phosphatase"/>
    <property type="match status" value="1"/>
</dbReference>
<evidence type="ECO:0000313" key="3">
    <source>
        <dbReference type="Proteomes" id="UP000281553"/>
    </source>
</evidence>
<evidence type="ECO:0000313" key="2">
    <source>
        <dbReference type="EMBL" id="VDN39360.1"/>
    </source>
</evidence>
<dbReference type="OrthoDB" id="10591823at2759"/>
<dbReference type="GO" id="GO:0003824">
    <property type="term" value="F:catalytic activity"/>
    <property type="evidence" value="ECO:0007669"/>
    <property type="project" value="InterPro"/>
</dbReference>
<dbReference type="EMBL" id="UYRU01095245">
    <property type="protein sequence ID" value="VDN39360.1"/>
    <property type="molecule type" value="Genomic_DNA"/>
</dbReference>
<dbReference type="GO" id="GO:0007508">
    <property type="term" value="P:larval heart development"/>
    <property type="evidence" value="ECO:0007669"/>
    <property type="project" value="TreeGrafter"/>
</dbReference>
<evidence type="ECO:0000259" key="1">
    <source>
        <dbReference type="Pfam" id="PF14529"/>
    </source>
</evidence>
<dbReference type="SUPFAM" id="SSF56219">
    <property type="entry name" value="DNase I-like"/>
    <property type="match status" value="1"/>
</dbReference>
<dbReference type="AlphaFoldDB" id="A0A3P7NGL7"/>
<dbReference type="InterPro" id="IPR036691">
    <property type="entry name" value="Endo/exonu/phosph_ase_sf"/>
</dbReference>
<keyword evidence="3" id="KW-1185">Reference proteome</keyword>
<dbReference type="GO" id="GO:0031012">
    <property type="term" value="C:extracellular matrix"/>
    <property type="evidence" value="ECO:0007669"/>
    <property type="project" value="TreeGrafter"/>
</dbReference>
<proteinExistence type="predicted"/>
<accession>A0A3P7NGL7</accession>
<dbReference type="Pfam" id="PF14529">
    <property type="entry name" value="Exo_endo_phos_2"/>
    <property type="match status" value="1"/>
</dbReference>
<dbReference type="Proteomes" id="UP000281553">
    <property type="component" value="Unassembled WGS sequence"/>
</dbReference>
<organism evidence="2 3">
    <name type="scientific">Dibothriocephalus latus</name>
    <name type="common">Fish tapeworm</name>
    <name type="synonym">Diphyllobothrium latum</name>
    <dbReference type="NCBI Taxonomy" id="60516"/>
    <lineage>
        <taxon>Eukaryota</taxon>
        <taxon>Metazoa</taxon>
        <taxon>Spiralia</taxon>
        <taxon>Lophotrochozoa</taxon>
        <taxon>Platyhelminthes</taxon>
        <taxon>Cestoda</taxon>
        <taxon>Eucestoda</taxon>
        <taxon>Diphyllobothriidea</taxon>
        <taxon>Diphyllobothriidae</taxon>
        <taxon>Dibothriocephalus</taxon>
    </lineage>
</organism>
<dbReference type="InterPro" id="IPR005135">
    <property type="entry name" value="Endo/exonuclease/phosphatase"/>
</dbReference>
<feature type="domain" description="Endonuclease/exonuclease/phosphatase" evidence="1">
    <location>
        <begin position="28"/>
        <end position="114"/>
    </location>
</feature>
<dbReference type="GO" id="GO:0061343">
    <property type="term" value="P:cell adhesion involved in heart morphogenesis"/>
    <property type="evidence" value="ECO:0007669"/>
    <property type="project" value="TreeGrafter"/>
</dbReference>
<gene>
    <name evidence="2" type="ORF">DILT_LOCUS17844</name>
</gene>